<evidence type="ECO:0000313" key="3">
    <source>
        <dbReference type="Proteomes" id="UP000018418"/>
    </source>
</evidence>
<protein>
    <submittedName>
        <fullName evidence="2">Uncharacterized protein</fullName>
    </submittedName>
</protein>
<dbReference type="HOGENOM" id="CLU_2191275_0_0_6"/>
<keyword evidence="3" id="KW-1185">Reference proteome</keyword>
<dbReference type="STRING" id="396323.VH98_02390"/>
<evidence type="ECO:0000313" key="2">
    <source>
        <dbReference type="EMBL" id="ESK51210.1"/>
    </source>
</evidence>
<proteinExistence type="predicted"/>
<dbReference type="Proteomes" id="UP000018418">
    <property type="component" value="Unassembled WGS sequence"/>
</dbReference>
<organism evidence="2 3">
    <name type="scientific">Acinetobacter brisouii CIP 110357</name>
    <dbReference type="NCBI Taxonomy" id="1341683"/>
    <lineage>
        <taxon>Bacteria</taxon>
        <taxon>Pseudomonadati</taxon>
        <taxon>Pseudomonadota</taxon>
        <taxon>Gammaproteobacteria</taxon>
        <taxon>Moraxellales</taxon>
        <taxon>Moraxellaceae</taxon>
        <taxon>Acinetobacter</taxon>
    </lineage>
</organism>
<feature type="transmembrane region" description="Helical" evidence="1">
    <location>
        <begin position="48"/>
        <end position="67"/>
    </location>
</feature>
<accession>V2URE6</accession>
<comment type="caution">
    <text evidence="2">The sequence shown here is derived from an EMBL/GenBank/DDBJ whole genome shotgun (WGS) entry which is preliminary data.</text>
</comment>
<dbReference type="EMBL" id="AYEU01000006">
    <property type="protein sequence ID" value="ESK51210.1"/>
    <property type="molecule type" value="Genomic_DNA"/>
</dbReference>
<dbReference type="RefSeq" id="WP_004900354.1">
    <property type="nucleotide sequence ID" value="NZ_BBTI01000002.1"/>
</dbReference>
<reference evidence="2 3" key="1">
    <citation type="submission" date="2013-10" db="EMBL/GenBank/DDBJ databases">
        <title>The Genome Sequence of Acinetobacter brisouii CIP 110357.</title>
        <authorList>
            <consortium name="The Broad Institute Genomics Platform"/>
            <consortium name="The Broad Institute Genome Sequencing Center for Infectious Disease"/>
            <person name="Cerqueira G."/>
            <person name="Feldgarden M."/>
            <person name="Courvalin P."/>
            <person name="Grillot-Courvalin C."/>
            <person name="Clermont D."/>
            <person name="Rocha E."/>
            <person name="Yoon E.-J."/>
            <person name="Nemec A."/>
            <person name="Young S.K."/>
            <person name="Zeng Q."/>
            <person name="Gargeya S."/>
            <person name="Fitzgerald M."/>
            <person name="Abouelleil A."/>
            <person name="Alvarado L."/>
            <person name="Berlin A.M."/>
            <person name="Chapman S.B."/>
            <person name="Gainer-Dewar J."/>
            <person name="Goldberg J."/>
            <person name="Gnerre S."/>
            <person name="Griggs A."/>
            <person name="Gujja S."/>
            <person name="Hansen M."/>
            <person name="Howarth C."/>
            <person name="Imamovic A."/>
            <person name="Ireland A."/>
            <person name="Larimer J."/>
            <person name="McCowan C."/>
            <person name="Murphy C."/>
            <person name="Pearson M."/>
            <person name="Poon T.W."/>
            <person name="Priest M."/>
            <person name="Roberts A."/>
            <person name="Saif S."/>
            <person name="Shea T."/>
            <person name="Sykes S."/>
            <person name="Wortman J."/>
            <person name="Nusbaum C."/>
            <person name="Birren B."/>
        </authorList>
    </citation>
    <scope>NUCLEOTIDE SEQUENCE [LARGE SCALE GENOMIC DNA]</scope>
    <source>
        <strain evidence="2 3">CIP 110357</strain>
    </source>
</reference>
<keyword evidence="1" id="KW-0472">Membrane</keyword>
<dbReference type="PATRIC" id="fig|1341683.3.peg.1705"/>
<dbReference type="AlphaFoldDB" id="V2URE6"/>
<keyword evidence="1" id="KW-1133">Transmembrane helix</keyword>
<sequence length="110" mass="12578">MKNDDFAKKITQRLDHLAETHKDKNVLMYQVIEKVHAEKAHRHSMWKMTGFALAATLTGFLVLPTAFNFSEKSHPQQTIVNNNTNKLSPQMVEDLEMVMVFGEDHNSHGS</sequence>
<keyword evidence="1" id="KW-0812">Transmembrane</keyword>
<name>V2URE6_9GAMM</name>
<evidence type="ECO:0000256" key="1">
    <source>
        <dbReference type="SAM" id="Phobius"/>
    </source>
</evidence>
<gene>
    <name evidence="2" type="ORF">P255_01716</name>
</gene>
<dbReference type="OrthoDB" id="6707299at2"/>